<name>A0A9D1HT84_9BACT</name>
<dbReference type="AlphaFoldDB" id="A0A9D1HT84"/>
<reference evidence="1" key="1">
    <citation type="submission" date="2020-10" db="EMBL/GenBank/DDBJ databases">
        <authorList>
            <person name="Gilroy R."/>
        </authorList>
    </citation>
    <scope>NUCLEOTIDE SEQUENCE</scope>
    <source>
        <strain evidence="1">CHK197-8231</strain>
    </source>
</reference>
<evidence type="ECO:0000313" key="1">
    <source>
        <dbReference type="EMBL" id="HIU22216.1"/>
    </source>
</evidence>
<dbReference type="Proteomes" id="UP000824087">
    <property type="component" value="Unassembled WGS sequence"/>
</dbReference>
<protein>
    <submittedName>
        <fullName evidence="1">Uncharacterized protein</fullName>
    </submittedName>
</protein>
<evidence type="ECO:0000313" key="2">
    <source>
        <dbReference type="Proteomes" id="UP000824087"/>
    </source>
</evidence>
<organism evidence="1 2">
    <name type="scientific">Candidatus Fimihabitans intestinipullorum</name>
    <dbReference type="NCBI Taxonomy" id="2840820"/>
    <lineage>
        <taxon>Bacteria</taxon>
        <taxon>Bacillati</taxon>
        <taxon>Mycoplasmatota</taxon>
        <taxon>Mycoplasmatota incertae sedis</taxon>
        <taxon>Candidatus Fimihabitans</taxon>
    </lineage>
</organism>
<sequence length="264" mass="31271">MKNELHLSSLKNAKELKTIEEFKKIFKYEFDCDGLIIDLIIECIKNLFLYFNESINFITKEDDSYNYYVFRGTQKGYTLLEFLLNRVLQNIEIIAYSVYSSNEYDLYHKKIGINIKRYEGLESKYSKKTIAMFLKKTVYHEMIHAIQSNPISFGDKNEFIKSANKKSEIEQKMFYFNRLEKYKELNIKINEISLNELMNVGCHTNPITSSDSINEYRAINEALVEMLANELSGLRKYVEELNINERIYFYEQSCDKQLSLLIPI</sequence>
<gene>
    <name evidence="1" type="ORF">IAD49_01405</name>
</gene>
<accession>A0A9D1HT84</accession>
<comment type="caution">
    <text evidence="1">The sequence shown here is derived from an EMBL/GenBank/DDBJ whole genome shotgun (WGS) entry which is preliminary data.</text>
</comment>
<dbReference type="EMBL" id="DVML01000008">
    <property type="protein sequence ID" value="HIU22216.1"/>
    <property type="molecule type" value="Genomic_DNA"/>
</dbReference>
<reference evidence="1" key="2">
    <citation type="journal article" date="2021" name="PeerJ">
        <title>Extensive microbial diversity within the chicken gut microbiome revealed by metagenomics and culture.</title>
        <authorList>
            <person name="Gilroy R."/>
            <person name="Ravi A."/>
            <person name="Getino M."/>
            <person name="Pursley I."/>
            <person name="Horton D.L."/>
            <person name="Alikhan N.F."/>
            <person name="Baker D."/>
            <person name="Gharbi K."/>
            <person name="Hall N."/>
            <person name="Watson M."/>
            <person name="Adriaenssens E.M."/>
            <person name="Foster-Nyarko E."/>
            <person name="Jarju S."/>
            <person name="Secka A."/>
            <person name="Antonio M."/>
            <person name="Oren A."/>
            <person name="Chaudhuri R.R."/>
            <person name="La Ragione R."/>
            <person name="Hildebrand F."/>
            <person name="Pallen M.J."/>
        </authorList>
    </citation>
    <scope>NUCLEOTIDE SEQUENCE</scope>
    <source>
        <strain evidence="1">CHK197-8231</strain>
    </source>
</reference>
<proteinExistence type="predicted"/>